<evidence type="ECO:0000256" key="7">
    <source>
        <dbReference type="ARBA" id="ARBA00022679"/>
    </source>
</evidence>
<evidence type="ECO:0000256" key="10">
    <source>
        <dbReference type="ARBA" id="ARBA00022723"/>
    </source>
</evidence>
<comment type="similarity">
    <text evidence="25">Belongs to the DNA polymerase type-X family.</text>
</comment>
<name>A0A4S2KDN4_9HYME</name>
<dbReference type="Pfam" id="PF14792">
    <property type="entry name" value="DNA_pol_B_palm"/>
    <property type="match status" value="1"/>
</dbReference>
<dbReference type="SMART" id="SM00278">
    <property type="entry name" value="HhH1"/>
    <property type="match status" value="2"/>
</dbReference>
<dbReference type="Gene3D" id="3.30.460.10">
    <property type="entry name" value="Beta Polymerase, domain 2"/>
    <property type="match status" value="1"/>
</dbReference>
<dbReference type="InterPro" id="IPR037160">
    <property type="entry name" value="DNA_Pol_thumb_sf"/>
</dbReference>
<feature type="domain" description="DNA-directed DNA polymerase X" evidence="27">
    <location>
        <begin position="321"/>
        <end position="645"/>
    </location>
</feature>
<dbReference type="GO" id="GO:0006303">
    <property type="term" value="P:double-strand break repair via nonhomologous end joining"/>
    <property type="evidence" value="ECO:0007669"/>
    <property type="project" value="TreeGrafter"/>
</dbReference>
<keyword evidence="29" id="KW-1185">Reference proteome</keyword>
<dbReference type="PANTHER" id="PTHR11276">
    <property type="entry name" value="DNA POLYMERASE TYPE-X FAMILY MEMBER"/>
    <property type="match status" value="1"/>
</dbReference>
<comment type="subcellular location">
    <subcellularLocation>
        <location evidence="3">Cytoplasm</location>
    </subcellularLocation>
    <subcellularLocation>
        <location evidence="2 25">Nucleus</location>
    </subcellularLocation>
</comment>
<keyword evidence="7 25" id="KW-0808">Transferase</keyword>
<evidence type="ECO:0000256" key="19">
    <source>
        <dbReference type="ARBA" id="ARBA00023242"/>
    </source>
</evidence>
<keyword evidence="16" id="KW-0238">DNA-binding</keyword>
<dbReference type="FunFam" id="1.10.150.20:FF:000026">
    <property type="entry name" value="DNA polymerase beta"/>
    <property type="match status" value="1"/>
</dbReference>
<dbReference type="Proteomes" id="UP000310200">
    <property type="component" value="Unassembled WGS sequence"/>
</dbReference>
<dbReference type="AlphaFoldDB" id="A0A4S2KDN4"/>
<dbReference type="PRINTS" id="PR00870">
    <property type="entry name" value="DNAPOLXBETA"/>
</dbReference>
<dbReference type="SUPFAM" id="SSF56300">
    <property type="entry name" value="Metallo-dependent phosphatases"/>
    <property type="match status" value="1"/>
</dbReference>
<dbReference type="InterPro" id="IPR002054">
    <property type="entry name" value="DNA-dir_DNA_pol_X"/>
</dbReference>
<dbReference type="FunFam" id="3.30.210.10:FF:000002">
    <property type="entry name" value="DNA polymerase"/>
    <property type="match status" value="1"/>
</dbReference>
<dbReference type="GO" id="GO:0140078">
    <property type="term" value="F:class I DNA-(apurinic or apyrimidinic site) endonuclease activity"/>
    <property type="evidence" value="ECO:0007669"/>
    <property type="project" value="UniProtKB-EC"/>
</dbReference>
<keyword evidence="9" id="KW-0235">DNA replication</keyword>
<dbReference type="InterPro" id="IPR018944">
    <property type="entry name" value="DNA_pol_lambd_fingers_domain"/>
</dbReference>
<keyword evidence="12" id="KW-0460">Magnesium</keyword>
<dbReference type="EMBL" id="QBLH01003040">
    <property type="protein sequence ID" value="TGZ45859.1"/>
    <property type="molecule type" value="Genomic_DNA"/>
</dbReference>
<dbReference type="SMART" id="SM00483">
    <property type="entry name" value="POLXc"/>
    <property type="match status" value="1"/>
</dbReference>
<dbReference type="InterPro" id="IPR004843">
    <property type="entry name" value="Calcineurin-like_PHP"/>
</dbReference>
<dbReference type="GO" id="GO:0003887">
    <property type="term" value="F:DNA-directed DNA polymerase activity"/>
    <property type="evidence" value="ECO:0007669"/>
    <property type="project" value="UniProtKB-UniRule"/>
</dbReference>
<dbReference type="InterPro" id="IPR002008">
    <property type="entry name" value="DNA_pol_X_beta-like"/>
</dbReference>
<dbReference type="SUPFAM" id="SSF81301">
    <property type="entry name" value="Nucleotidyltransferase"/>
    <property type="match status" value="1"/>
</dbReference>
<dbReference type="GO" id="GO:0016787">
    <property type="term" value="F:hydrolase activity"/>
    <property type="evidence" value="ECO:0007669"/>
    <property type="project" value="InterPro"/>
</dbReference>
<keyword evidence="10" id="KW-0479">Metal-binding</keyword>
<dbReference type="InterPro" id="IPR028207">
    <property type="entry name" value="DNA_pol_B_palm_palm"/>
</dbReference>
<evidence type="ECO:0000259" key="27">
    <source>
        <dbReference type="SMART" id="SM00483"/>
    </source>
</evidence>
<dbReference type="GO" id="GO:0003677">
    <property type="term" value="F:DNA binding"/>
    <property type="evidence" value="ECO:0007669"/>
    <property type="project" value="UniProtKB-UniRule"/>
</dbReference>
<keyword evidence="5" id="KW-0963">Cytoplasm</keyword>
<dbReference type="InterPro" id="IPR003583">
    <property type="entry name" value="Hlx-hairpin-Hlx_DNA-bd_motif"/>
</dbReference>
<dbReference type="Gene3D" id="1.10.150.20">
    <property type="entry name" value="5' to 3' exonuclease, C-terminal subdomain"/>
    <property type="match status" value="1"/>
</dbReference>
<feature type="domain" description="Helix-hairpin-helix DNA-binding motif class 1" evidence="26">
    <location>
        <begin position="409"/>
        <end position="428"/>
    </location>
</feature>
<dbReference type="Pfam" id="PF14791">
    <property type="entry name" value="DNA_pol_B_thumb"/>
    <property type="match status" value="1"/>
</dbReference>
<evidence type="ECO:0000256" key="14">
    <source>
        <dbReference type="ARBA" id="ARBA00022932"/>
    </source>
</evidence>
<keyword evidence="15" id="KW-0915">Sodium</keyword>
<dbReference type="GO" id="GO:0046872">
    <property type="term" value="F:metal ion binding"/>
    <property type="evidence" value="ECO:0007669"/>
    <property type="project" value="UniProtKB-UniRule"/>
</dbReference>
<dbReference type="Pfam" id="PF00149">
    <property type="entry name" value="Metallophos"/>
    <property type="match status" value="1"/>
</dbReference>
<evidence type="ECO:0000256" key="13">
    <source>
        <dbReference type="ARBA" id="ARBA00022843"/>
    </source>
</evidence>
<comment type="caution">
    <text evidence="28">The sequence shown here is derived from an EMBL/GenBank/DDBJ whole genome shotgun (WGS) entry which is preliminary data.</text>
</comment>
<evidence type="ECO:0000256" key="15">
    <source>
        <dbReference type="ARBA" id="ARBA00023053"/>
    </source>
</evidence>
<evidence type="ECO:0000256" key="16">
    <source>
        <dbReference type="ARBA" id="ARBA00023125"/>
    </source>
</evidence>
<dbReference type="Gene3D" id="1.10.150.110">
    <property type="entry name" value="DNA polymerase beta, N-terminal domain-like"/>
    <property type="match status" value="1"/>
</dbReference>
<evidence type="ECO:0000256" key="21">
    <source>
        <dbReference type="ARBA" id="ARBA00044678"/>
    </source>
</evidence>
<dbReference type="CDD" id="cd00141">
    <property type="entry name" value="NT_POLXc"/>
    <property type="match status" value="1"/>
</dbReference>
<evidence type="ECO:0000256" key="11">
    <source>
        <dbReference type="ARBA" id="ARBA00022763"/>
    </source>
</evidence>
<keyword evidence="4" id="KW-0488">Methylation</keyword>
<keyword evidence="17 25" id="KW-0234">DNA repair</keyword>
<evidence type="ECO:0000256" key="23">
    <source>
        <dbReference type="ARBA" id="ARBA00049244"/>
    </source>
</evidence>
<comment type="function">
    <text evidence="22">Repair polymerase that plays a key role in base-excision repair. During this process, the damaged base is excised by specific DNA glycosylases, the DNA backbone is nicked at the abasic site by an apurinic/apyrimidic (AP) endonuclease, and POLB removes 5'-deoxyribose-phosphate from the preincised AP site acting as a 5'-deoxyribose-phosphate lyase (5'-dRP lyase); through its DNA polymerase activity, it adds one nucleotide to the 3' end of the arising single-nucleotide gap. Conducts 'gap-filling' DNA synthesis in a stepwise distributive fashion rather than in a processive fashion as for other DNA polymerases. It is also able to cleave sugar-phosphate bonds 3' to an intact AP site, acting as an AP lyase.</text>
</comment>
<organism evidence="28 29">
    <name type="scientific">Temnothorax longispinosus</name>
    <dbReference type="NCBI Taxonomy" id="300112"/>
    <lineage>
        <taxon>Eukaryota</taxon>
        <taxon>Metazoa</taxon>
        <taxon>Ecdysozoa</taxon>
        <taxon>Arthropoda</taxon>
        <taxon>Hexapoda</taxon>
        <taxon>Insecta</taxon>
        <taxon>Pterygota</taxon>
        <taxon>Neoptera</taxon>
        <taxon>Endopterygota</taxon>
        <taxon>Hymenoptera</taxon>
        <taxon>Apocrita</taxon>
        <taxon>Aculeata</taxon>
        <taxon>Formicoidea</taxon>
        <taxon>Formicidae</taxon>
        <taxon>Myrmicinae</taxon>
        <taxon>Temnothorax</taxon>
    </lineage>
</organism>
<evidence type="ECO:0000256" key="4">
    <source>
        <dbReference type="ARBA" id="ARBA00022481"/>
    </source>
</evidence>
<dbReference type="InterPro" id="IPR029052">
    <property type="entry name" value="Metallo-depent_PP-like"/>
</dbReference>
<evidence type="ECO:0000259" key="26">
    <source>
        <dbReference type="SMART" id="SM00278"/>
    </source>
</evidence>
<dbReference type="PANTHER" id="PTHR11276:SF42">
    <property type="entry name" value="DNA POLYMERASE BETA"/>
    <property type="match status" value="1"/>
</dbReference>
<keyword evidence="6" id="KW-0237">DNA synthesis</keyword>
<keyword evidence="14 25" id="KW-0239">DNA-directed DNA polymerase</keyword>
<dbReference type="Gene3D" id="3.30.210.10">
    <property type="entry name" value="DNA polymerase, thumb domain"/>
    <property type="match status" value="1"/>
</dbReference>
<dbReference type="InterPro" id="IPR022312">
    <property type="entry name" value="DNA_pol_X"/>
</dbReference>
<keyword evidence="13" id="KW-0832">Ubl conjugation</keyword>
<dbReference type="SUPFAM" id="SSF47802">
    <property type="entry name" value="DNA polymerase beta, N-terminal domain-like"/>
    <property type="match status" value="1"/>
</dbReference>
<evidence type="ECO:0000256" key="22">
    <source>
        <dbReference type="ARBA" id="ARBA00045548"/>
    </source>
</evidence>
<keyword evidence="11 25" id="KW-0227">DNA damage</keyword>
<evidence type="ECO:0000256" key="9">
    <source>
        <dbReference type="ARBA" id="ARBA00022705"/>
    </source>
</evidence>
<evidence type="ECO:0000256" key="17">
    <source>
        <dbReference type="ARBA" id="ARBA00023204"/>
    </source>
</evidence>
<accession>A0A4S2KDN4</accession>
<proteinExistence type="inferred from homology"/>
<protein>
    <recommendedName>
        <fullName evidence="25">DNA polymerase</fullName>
        <ecNumber evidence="25">2.7.7.7</ecNumber>
    </recommendedName>
</protein>
<comment type="catalytic activity">
    <reaction evidence="20">
        <text>2'-deoxyribonucleotide-(2'-deoxyribose 5'-phosphate)-2'-deoxyribonucleotide-DNA = a 3'-end 2'-deoxyribonucleotide-(2,3-dehydro-2,3-deoxyribose 5'-phosphate)-DNA + a 5'-end 5'-phospho-2'-deoxyribonucleoside-DNA + H(+)</text>
        <dbReference type="Rhea" id="RHEA:66592"/>
        <dbReference type="Rhea" id="RHEA-COMP:13180"/>
        <dbReference type="Rhea" id="RHEA-COMP:16897"/>
        <dbReference type="Rhea" id="RHEA-COMP:17067"/>
        <dbReference type="ChEBI" id="CHEBI:15378"/>
        <dbReference type="ChEBI" id="CHEBI:136412"/>
        <dbReference type="ChEBI" id="CHEBI:157695"/>
        <dbReference type="ChEBI" id="CHEBI:167181"/>
        <dbReference type="EC" id="4.2.99.18"/>
    </reaction>
</comment>
<dbReference type="Pfam" id="PF10391">
    <property type="entry name" value="DNA_pol_lambd_f"/>
    <property type="match status" value="1"/>
</dbReference>
<comment type="catalytic activity">
    <reaction evidence="23 25">
        <text>DNA(n) + a 2'-deoxyribonucleoside 5'-triphosphate = DNA(n+1) + diphosphate</text>
        <dbReference type="Rhea" id="RHEA:22508"/>
        <dbReference type="Rhea" id="RHEA-COMP:17339"/>
        <dbReference type="Rhea" id="RHEA-COMP:17340"/>
        <dbReference type="ChEBI" id="CHEBI:33019"/>
        <dbReference type="ChEBI" id="CHEBI:61560"/>
        <dbReference type="ChEBI" id="CHEBI:173112"/>
        <dbReference type="EC" id="2.7.7.7"/>
    </reaction>
</comment>
<keyword evidence="18" id="KW-0456">Lyase</keyword>
<evidence type="ECO:0000256" key="18">
    <source>
        <dbReference type="ARBA" id="ARBA00023239"/>
    </source>
</evidence>
<dbReference type="GO" id="GO:0051575">
    <property type="term" value="F:5'-deoxyribose-5-phosphate lyase activity"/>
    <property type="evidence" value="ECO:0007669"/>
    <property type="project" value="RHEA"/>
</dbReference>
<keyword evidence="19 25" id="KW-0539">Nucleus</keyword>
<evidence type="ECO:0000313" key="28">
    <source>
        <dbReference type="EMBL" id="TGZ45859.1"/>
    </source>
</evidence>
<evidence type="ECO:0000256" key="24">
    <source>
        <dbReference type="PIRSR" id="PIRSR622312-50"/>
    </source>
</evidence>
<dbReference type="InterPro" id="IPR027421">
    <property type="entry name" value="DNA_pol_lamdba_lyase_dom_sf"/>
</dbReference>
<dbReference type="EC" id="2.7.7.7" evidence="25"/>
<dbReference type="InterPro" id="IPR043519">
    <property type="entry name" value="NT_sf"/>
</dbReference>
<dbReference type="InterPro" id="IPR010996">
    <property type="entry name" value="HHH_MUS81"/>
</dbReference>
<dbReference type="SUPFAM" id="SSF81585">
    <property type="entry name" value="PsbU/PolX domain-like"/>
    <property type="match status" value="1"/>
</dbReference>
<evidence type="ECO:0000256" key="12">
    <source>
        <dbReference type="ARBA" id="ARBA00022842"/>
    </source>
</evidence>
<dbReference type="GO" id="GO:0005634">
    <property type="term" value="C:nucleus"/>
    <property type="evidence" value="ECO:0007669"/>
    <property type="project" value="UniProtKB-SubCell"/>
</dbReference>
<evidence type="ECO:0000256" key="2">
    <source>
        <dbReference type="ARBA" id="ARBA00004123"/>
    </source>
</evidence>
<dbReference type="STRING" id="300112.A0A4S2KDN4"/>
<comment type="cofactor">
    <cofactor evidence="1">
        <name>Mg(2+)</name>
        <dbReference type="ChEBI" id="CHEBI:18420"/>
    </cofactor>
</comment>
<evidence type="ECO:0000256" key="1">
    <source>
        <dbReference type="ARBA" id="ARBA00001946"/>
    </source>
</evidence>
<evidence type="ECO:0000256" key="25">
    <source>
        <dbReference type="RuleBase" id="RU366014"/>
    </source>
</evidence>
<reference evidence="28 29" key="1">
    <citation type="journal article" date="2019" name="Philos. Trans. R. Soc. Lond., B, Biol. Sci.">
        <title>Ant behaviour and brain gene expression of defending hosts depend on the ecological success of the intruding social parasite.</title>
        <authorList>
            <person name="Kaur R."/>
            <person name="Stoldt M."/>
            <person name="Jongepier E."/>
            <person name="Feldmeyer B."/>
            <person name="Menzel F."/>
            <person name="Bornberg-Bauer E."/>
            <person name="Foitzik S."/>
        </authorList>
    </citation>
    <scope>NUCLEOTIDE SEQUENCE [LARGE SCALE GENOMIC DNA]</scope>
    <source>
        <tissue evidence="28">Whole body</tissue>
    </source>
</reference>
<evidence type="ECO:0000256" key="3">
    <source>
        <dbReference type="ARBA" id="ARBA00004496"/>
    </source>
</evidence>
<keyword evidence="8 25" id="KW-0548">Nucleotidyltransferase</keyword>
<evidence type="ECO:0000256" key="20">
    <source>
        <dbReference type="ARBA" id="ARBA00044632"/>
    </source>
</evidence>
<dbReference type="Pfam" id="PF14716">
    <property type="entry name" value="HHH_8"/>
    <property type="match status" value="1"/>
</dbReference>
<feature type="active site" description="Nucleophile; Schiff-base intermediate with DNA; for 5'-dRP lyase activity" evidence="24">
    <location>
        <position position="383"/>
    </location>
</feature>
<gene>
    <name evidence="28" type="ORF">DBV15_06508</name>
</gene>
<feature type="domain" description="Helix-hairpin-helix DNA-binding motif class 1" evidence="26">
    <location>
        <begin position="368"/>
        <end position="387"/>
    </location>
</feature>
<evidence type="ECO:0000256" key="6">
    <source>
        <dbReference type="ARBA" id="ARBA00022634"/>
    </source>
</evidence>
<comment type="function">
    <text evidence="25">DNA polymerase that functions in several pathways of DNA repair. Involved in base excision repair (BER) responsible for repair of lesions that give rise to abasic (AP) sites in DNA. Also contributes to DNA double-strand break repair by non-homologous end joining and homologous recombination. Has both template-dependent and template-independent (terminal transferase) DNA polymerase activities. Has also a 5'-deoxyribose-5-phosphate lyase (dRP lyase) activity.</text>
</comment>
<evidence type="ECO:0000256" key="8">
    <source>
        <dbReference type="ARBA" id="ARBA00022695"/>
    </source>
</evidence>
<sequence length="646" mass="74556">MQLQKLKWAMRECSECVKILLVADPQILGEKYENYFGSWIARWDSDRYLEKTFSRAMKFSQPHVIAFLGDLMDEGHVANAEDFDRYKRRLDSIFSMPDDIMKIYLPGDNDIGGEDDRVSANIHKRFNFAYTQPDTLVYKTVTFFKVNRLTRTIPEAPKDAFLNDYAERNTTNVLKELSPQVIFTAHEHKAMHISLDTATDQLSDVWILPPYETPLYQLRMDVGDIHEVQIPTCSYRMGTPHMGYGLAYINLSLHDAHVCCRYSREDRRIHDSVVARQIPAATCLRVYRYTGHCTCHLLFPLRLLRKKLRDLQSYTFRIGLAFKSEVLTRLNELADYERNVNKNVFKYNAYRKAAGTLGALTERVKSGEEAKKLPGIGAKIAKKIDEFLQTGKLQKLEDIKKDDTNVAISLLARVTGIGPAKARELVDAGVKTLEDLKKHQDKLTHHQKLGLKYFDDFEKKIPRAEIAQIEKILKNAIKELDRAYFVTICGSYRRCKEESGDIDVLVTHPDYTSKARDEKKKAVSLKAIVECLEKKRLITDTISLGSTKFMGVCRLPEDESKPFRRLDIRLTFYDQYYCAILYFTGSDLFNKNMRAHALEKKYTLNEYALKRLTAEGCPGEAEKITSEEDVFKFLDLPYKEPKDRNV</sequence>
<dbReference type="GO" id="GO:0006284">
    <property type="term" value="P:base-excision repair"/>
    <property type="evidence" value="ECO:0007669"/>
    <property type="project" value="TreeGrafter"/>
</dbReference>
<dbReference type="PRINTS" id="PR00869">
    <property type="entry name" value="DNAPOLX"/>
</dbReference>
<dbReference type="InterPro" id="IPR029398">
    <property type="entry name" value="PolB_thumb"/>
</dbReference>
<evidence type="ECO:0000256" key="5">
    <source>
        <dbReference type="ARBA" id="ARBA00022490"/>
    </source>
</evidence>
<dbReference type="GO" id="GO:0005737">
    <property type="term" value="C:cytoplasm"/>
    <property type="evidence" value="ECO:0007669"/>
    <property type="project" value="UniProtKB-SubCell"/>
</dbReference>
<evidence type="ECO:0000313" key="29">
    <source>
        <dbReference type="Proteomes" id="UP000310200"/>
    </source>
</evidence>
<comment type="catalytic activity">
    <reaction evidence="21">
        <text>a 5'-end 2'-deoxyribose-2'-deoxyribonucleotide-DNA = (2E,4S)-4-hydroxypenten-2-al-5-phosphate + a 5'-end 5'-phospho-2'-deoxyribonucleoside-DNA + H(+)</text>
        <dbReference type="Rhea" id="RHEA:76255"/>
        <dbReference type="Rhea" id="RHEA-COMP:13180"/>
        <dbReference type="Rhea" id="RHEA-COMP:18657"/>
        <dbReference type="ChEBI" id="CHEBI:15378"/>
        <dbReference type="ChEBI" id="CHEBI:136412"/>
        <dbReference type="ChEBI" id="CHEBI:195194"/>
        <dbReference type="ChEBI" id="CHEBI:195195"/>
    </reaction>
</comment>